<comment type="subcellular location">
    <subcellularLocation>
        <location evidence="1">Cell membrane</location>
        <topology evidence="1">Single-pass type II membrane protein</topology>
    </subcellularLocation>
</comment>
<dbReference type="Pfam" id="PF10502">
    <property type="entry name" value="Peptidase_S26"/>
    <property type="match status" value="2"/>
</dbReference>
<dbReference type="SUPFAM" id="SSF51306">
    <property type="entry name" value="LexA/Signal peptidase"/>
    <property type="match status" value="1"/>
</dbReference>
<keyword evidence="5" id="KW-1185">Reference proteome</keyword>
<dbReference type="InterPro" id="IPR019533">
    <property type="entry name" value="Peptidase_S26"/>
</dbReference>
<dbReference type="InterPro" id="IPR036286">
    <property type="entry name" value="LexA/Signal_pep-like_sf"/>
</dbReference>
<proteinExistence type="inferred from homology"/>
<dbReference type="PANTHER" id="PTHR43390">
    <property type="entry name" value="SIGNAL PEPTIDASE I"/>
    <property type="match status" value="1"/>
</dbReference>
<evidence type="ECO:0000313" key="5">
    <source>
        <dbReference type="Proteomes" id="UP001519863"/>
    </source>
</evidence>
<dbReference type="EMBL" id="JAHXZI010000031">
    <property type="protein sequence ID" value="MBW6439732.1"/>
    <property type="molecule type" value="Genomic_DNA"/>
</dbReference>
<dbReference type="PANTHER" id="PTHR43390:SF1">
    <property type="entry name" value="CHLOROPLAST PROCESSING PEPTIDASE"/>
    <property type="match status" value="1"/>
</dbReference>
<protein>
    <recommendedName>
        <fullName evidence="3">Peptidase S26 domain-containing protein</fullName>
    </recommendedName>
</protein>
<feature type="domain" description="Peptidase S26" evidence="3">
    <location>
        <begin position="1"/>
        <end position="55"/>
    </location>
</feature>
<comment type="similarity">
    <text evidence="2">Belongs to the peptidase S26 family.</text>
</comment>
<organism evidence="4 5">
    <name type="scientific">Actinoplanes hulinensis</name>
    <dbReference type="NCBI Taxonomy" id="1144547"/>
    <lineage>
        <taxon>Bacteria</taxon>
        <taxon>Bacillati</taxon>
        <taxon>Actinomycetota</taxon>
        <taxon>Actinomycetes</taxon>
        <taxon>Micromonosporales</taxon>
        <taxon>Micromonosporaceae</taxon>
        <taxon>Actinoplanes</taxon>
    </lineage>
</organism>
<reference evidence="4 5" key="1">
    <citation type="journal article" date="2013" name="Antonie Van Leeuwenhoek">
        <title>Actinoplanes hulinensis sp. nov., a novel actinomycete isolated from soybean root (Glycine max (L.) Merr).</title>
        <authorList>
            <person name="Shen Y."/>
            <person name="Liu C."/>
            <person name="Wang X."/>
            <person name="Zhao J."/>
            <person name="Jia F."/>
            <person name="Zhang Y."/>
            <person name="Wang L."/>
            <person name="Yang D."/>
            <person name="Xiang W."/>
        </authorList>
    </citation>
    <scope>NUCLEOTIDE SEQUENCE [LARGE SCALE GENOMIC DNA]</scope>
    <source>
        <strain evidence="4 5">NEAU-M9</strain>
    </source>
</reference>
<evidence type="ECO:0000256" key="1">
    <source>
        <dbReference type="ARBA" id="ARBA00004401"/>
    </source>
</evidence>
<name>A0ABS7BFY2_9ACTN</name>
<dbReference type="Gene3D" id="2.10.109.10">
    <property type="entry name" value="Umud Fragment, subunit A"/>
    <property type="match status" value="1"/>
</dbReference>
<comment type="caution">
    <text evidence="4">The sequence shown here is derived from an EMBL/GenBank/DDBJ whole genome shotgun (WGS) entry which is preliminary data.</text>
</comment>
<dbReference type="InterPro" id="IPR000223">
    <property type="entry name" value="Pept_S26A_signal_pept_1"/>
</dbReference>
<evidence type="ECO:0000313" key="4">
    <source>
        <dbReference type="EMBL" id="MBW6439732.1"/>
    </source>
</evidence>
<sequence>MEPALRAGDRLLIRRCTPAQVRRGAIVVAREPLPILPVDRVIVKRVLAVPGDPVPRDRVPALRDVAGDVVPEGSLVVLGDNPAESRDSREFGYLDAGHLLGVAVRPMR</sequence>
<evidence type="ECO:0000256" key="2">
    <source>
        <dbReference type="ARBA" id="ARBA00009370"/>
    </source>
</evidence>
<evidence type="ECO:0000259" key="3">
    <source>
        <dbReference type="Pfam" id="PF10502"/>
    </source>
</evidence>
<accession>A0ABS7BFY2</accession>
<dbReference type="Proteomes" id="UP001519863">
    <property type="component" value="Unassembled WGS sequence"/>
</dbReference>
<gene>
    <name evidence="4" type="ORF">KZ829_38985</name>
</gene>
<feature type="domain" description="Peptidase S26" evidence="3">
    <location>
        <begin position="66"/>
        <end position="104"/>
    </location>
</feature>
<dbReference type="PRINTS" id="PR00727">
    <property type="entry name" value="LEADERPTASE"/>
</dbReference>
<dbReference type="CDD" id="cd06530">
    <property type="entry name" value="S26_SPase_I"/>
    <property type="match status" value="1"/>
</dbReference>